<sequence length="394" mass="42304">MKSLWITAEEALARLKTKPQTLYANVSRGRIRAKSDPADPRRSLYQLSDVERLAERHVGRRASAEVAVEAIHWGEPVLPTSISAISDGELFYRGRSAVELARKLTLENLAALLWDTEAVIIPCGTAGTAEDGSRIAAAFGMLAARVVADLPTMGRSTQALKAEAASVLFTVASALAPFDEDLPLHQRLAEGWQRPEAAEPIRLVLVLAAEHELNVSAFAARVTASSGAALSAAVLSGLATLTGPKHGGAWIGANRLVERARQVGVKEAIRDMLSSEGIIRPFGHKLYPQGDPRAKAILTSFDPPPLFVELAVAGEELLGEPANLDFALAALAARFKLPEEAPLVIFALSRTVGWLAHAMEQTASGEIIRPRARYDQSADRPEDHASSPPPRRAR</sequence>
<dbReference type="PANTHER" id="PTHR11739:SF4">
    <property type="entry name" value="CITRATE SYNTHASE, PEROXISOMAL"/>
    <property type="match status" value="1"/>
</dbReference>
<dbReference type="GO" id="GO:0005975">
    <property type="term" value="P:carbohydrate metabolic process"/>
    <property type="evidence" value="ECO:0007669"/>
    <property type="project" value="TreeGrafter"/>
</dbReference>
<dbReference type="Proteomes" id="UP000287687">
    <property type="component" value="Unassembled WGS sequence"/>
</dbReference>
<evidence type="ECO:0000256" key="4">
    <source>
        <dbReference type="ARBA" id="ARBA00022679"/>
    </source>
</evidence>
<dbReference type="Gene3D" id="1.10.230.10">
    <property type="entry name" value="Cytochrome P450-Terp, domain 2"/>
    <property type="match status" value="1"/>
</dbReference>
<dbReference type="Gene3D" id="1.10.580.10">
    <property type="entry name" value="Citrate Synthase, domain 1"/>
    <property type="match status" value="2"/>
</dbReference>
<keyword evidence="4" id="KW-0808">Transferase</keyword>
<gene>
    <name evidence="6" type="ORF">EPK99_16925</name>
</gene>
<evidence type="ECO:0000256" key="1">
    <source>
        <dbReference type="ARBA" id="ARBA00004751"/>
    </source>
</evidence>
<dbReference type="CDD" id="cd06102">
    <property type="entry name" value="citrate_synt_like_2"/>
    <property type="match status" value="1"/>
</dbReference>
<dbReference type="InterPro" id="IPR036969">
    <property type="entry name" value="Citrate_synthase_sf"/>
</dbReference>
<dbReference type="InterPro" id="IPR002020">
    <property type="entry name" value="Citrate_synthase"/>
</dbReference>
<comment type="similarity">
    <text evidence="2">Belongs to the citrate synthase family.</text>
</comment>
<dbReference type="GO" id="GO:0006099">
    <property type="term" value="P:tricarboxylic acid cycle"/>
    <property type="evidence" value="ECO:0007669"/>
    <property type="project" value="UniProtKB-UniPathway"/>
</dbReference>
<reference evidence="6 7" key="1">
    <citation type="submission" date="2019-01" db="EMBL/GenBank/DDBJ databases">
        <title>The draft genome of Rhizobium sp. 24NR.</title>
        <authorList>
            <person name="Liu L."/>
            <person name="Liang L."/>
            <person name="Shi S."/>
            <person name="Xu L."/>
            <person name="Wang X."/>
            <person name="Li L."/>
            <person name="Zhang X."/>
        </authorList>
    </citation>
    <scope>NUCLEOTIDE SEQUENCE [LARGE SCALE GENOMIC DNA]</scope>
    <source>
        <strain evidence="6 7">24NR</strain>
    </source>
</reference>
<evidence type="ECO:0000256" key="5">
    <source>
        <dbReference type="SAM" id="MobiDB-lite"/>
    </source>
</evidence>
<keyword evidence="7" id="KW-1185">Reference proteome</keyword>
<evidence type="ECO:0000313" key="7">
    <source>
        <dbReference type="Proteomes" id="UP000287687"/>
    </source>
</evidence>
<dbReference type="EMBL" id="SBIP01000004">
    <property type="protein sequence ID" value="RWX75389.1"/>
    <property type="molecule type" value="Genomic_DNA"/>
</dbReference>
<dbReference type="Pfam" id="PF00285">
    <property type="entry name" value="Citrate_synt"/>
    <property type="match status" value="1"/>
</dbReference>
<dbReference type="AlphaFoldDB" id="A0A3S4UJQ0"/>
<organism evidence="6 7">
    <name type="scientific">Neorhizobium lilium</name>
    <dbReference type="NCBI Taxonomy" id="2503024"/>
    <lineage>
        <taxon>Bacteria</taxon>
        <taxon>Pseudomonadati</taxon>
        <taxon>Pseudomonadota</taxon>
        <taxon>Alphaproteobacteria</taxon>
        <taxon>Hyphomicrobiales</taxon>
        <taxon>Rhizobiaceae</taxon>
        <taxon>Rhizobium/Agrobacterium group</taxon>
        <taxon>Neorhizobium</taxon>
    </lineage>
</organism>
<evidence type="ECO:0000256" key="3">
    <source>
        <dbReference type="ARBA" id="ARBA00012972"/>
    </source>
</evidence>
<feature type="compositionally biased region" description="Basic and acidic residues" evidence="5">
    <location>
        <begin position="368"/>
        <end position="385"/>
    </location>
</feature>
<dbReference type="SUPFAM" id="SSF48256">
    <property type="entry name" value="Citrate synthase"/>
    <property type="match status" value="1"/>
</dbReference>
<protein>
    <recommendedName>
        <fullName evidence="3">citrate synthase (unknown stereospecificity)</fullName>
        <ecNumber evidence="3">2.3.3.16</ecNumber>
    </recommendedName>
</protein>
<dbReference type="OrthoDB" id="9786046at2"/>
<dbReference type="EC" id="2.3.3.16" evidence="3"/>
<evidence type="ECO:0000313" key="6">
    <source>
        <dbReference type="EMBL" id="RWX75389.1"/>
    </source>
</evidence>
<dbReference type="GO" id="GO:0005829">
    <property type="term" value="C:cytosol"/>
    <property type="evidence" value="ECO:0007669"/>
    <property type="project" value="TreeGrafter"/>
</dbReference>
<comment type="pathway">
    <text evidence="1">Carbohydrate metabolism; tricarboxylic acid cycle; isocitrate from oxaloacetate: step 1/2.</text>
</comment>
<dbReference type="UniPathway" id="UPA00223">
    <property type="reaction ID" value="UER00717"/>
</dbReference>
<dbReference type="PRINTS" id="PR00143">
    <property type="entry name" value="CITRTSNTHASE"/>
</dbReference>
<dbReference type="PANTHER" id="PTHR11739">
    <property type="entry name" value="CITRATE SYNTHASE"/>
    <property type="match status" value="1"/>
</dbReference>
<accession>A0A3S4UJQ0</accession>
<feature type="region of interest" description="Disordered" evidence="5">
    <location>
        <begin position="367"/>
        <end position="394"/>
    </location>
</feature>
<comment type="caution">
    <text evidence="6">The sequence shown here is derived from an EMBL/GenBank/DDBJ whole genome shotgun (WGS) entry which is preliminary data.</text>
</comment>
<dbReference type="InterPro" id="IPR016142">
    <property type="entry name" value="Citrate_synth-like_lrg_a-sub"/>
</dbReference>
<name>A0A3S4UJQ0_9HYPH</name>
<proteinExistence type="inferred from homology"/>
<dbReference type="RefSeq" id="WP_128444275.1">
    <property type="nucleotide sequence ID" value="NZ_SBIP01000004.1"/>
</dbReference>
<dbReference type="GO" id="GO:0036440">
    <property type="term" value="F:citrate synthase activity"/>
    <property type="evidence" value="ECO:0007669"/>
    <property type="project" value="UniProtKB-EC"/>
</dbReference>
<dbReference type="InterPro" id="IPR016143">
    <property type="entry name" value="Citrate_synth-like_sm_a-sub"/>
</dbReference>
<evidence type="ECO:0000256" key="2">
    <source>
        <dbReference type="ARBA" id="ARBA00010566"/>
    </source>
</evidence>